<feature type="region of interest" description="Disordered" evidence="2">
    <location>
        <begin position="735"/>
        <end position="797"/>
    </location>
</feature>
<organism evidence="4 5">
    <name type="scientific">Pterulicium gracile</name>
    <dbReference type="NCBI Taxonomy" id="1884261"/>
    <lineage>
        <taxon>Eukaryota</taxon>
        <taxon>Fungi</taxon>
        <taxon>Dikarya</taxon>
        <taxon>Basidiomycota</taxon>
        <taxon>Agaricomycotina</taxon>
        <taxon>Agaricomycetes</taxon>
        <taxon>Agaricomycetidae</taxon>
        <taxon>Agaricales</taxon>
        <taxon>Pleurotineae</taxon>
        <taxon>Pterulaceae</taxon>
        <taxon>Pterulicium</taxon>
    </lineage>
</organism>
<feature type="compositionally biased region" description="Basic and acidic residues" evidence="2">
    <location>
        <begin position="1032"/>
        <end position="1041"/>
    </location>
</feature>
<feature type="region of interest" description="Disordered" evidence="2">
    <location>
        <begin position="408"/>
        <end position="430"/>
    </location>
</feature>
<dbReference type="STRING" id="1884261.A0A5C3Q8B5"/>
<keyword evidence="5" id="KW-1185">Reference proteome</keyword>
<feature type="compositionally biased region" description="Basic and acidic residues" evidence="2">
    <location>
        <begin position="840"/>
        <end position="861"/>
    </location>
</feature>
<sequence length="1217" mass="132162">MNRRKSNKSHKVPNVKLRPADPSVLKRIHARSSTSQLDGSYGYGGDQDTVIWAADSQACHGEEAMDITPRPFKGAVLCLSGVSDKHELYKKAEALGAAHVAAFTDKVTHLVTPEHGSQKYYCAVERNVPIMLPAWVDQAHDIWKRGDDVDFEESIATHRLPPFAGVVISIAGMQDVVRRGQIIRQIREAGGEFVAQIERPVTVTHLLCASDDPDLQHDEAKAADIASNPKKLRKQEEGRELRRVAERFNERGEAKIMMVWEDWFWDSLRRGGRFEETKYDIRQPRPEKLQTELPPPTSSPAPDDHPPAPFRLRSSTNKTQPPPFEDDEEQIPASVKQTPKVKNMLWGSLLKGRGWSVDGKGELQRSPSRVKPLPDMDHDLVNNMEDEKPFDNVMGDNDNDDADENPFANDTFEGRGNHTTYEKPAWGKNAGQRGSVLAGLKRAESFVASTPIGGVPVAGKRALGRVATASDIFGGRRGGGGPAARLEEPAARPEDTARASAVASTSRLPAPGAGVPHQTSSAPNQPPSELGASPPKILLGMNLCLRGEADCAGVRDAVIEHGGRVVEHGGEEEVDFVVVRLVSGSTLFLEELSELERAKYRTESWLERCMFDERICAPDEKVGFVPIGVGCPITGAGKVKLSYSGLDESESLLVRRMGRALGIEVLIDFSKRTTHLLCPSALGPKCAKALEWGIPVVGMSWLADMAGTGRVVEAVPHCVVTPASVRRGRRTFDTMDVTGADPMPPPRAPPPPVLAKRTGWKGKEKAVEEYPRIQDITNGPGHREPSVVPSSQPFHDSMDINMEEEGFEPSGALSFQVEKPSEEMEGGHGQGSPSHFSPTVDERPPRGECDRLPRQDPEHPAYAHPRAMGPNRTKSDSEALRKGKTIQPSLNQSLSLSFASFGRDDGIRAQSSFPKNKRVPQPGEDDDTEEEEEAGAGESSFILKSFHLEEEMGSDAAQVELGLGGGIEEVEAVPSSSAPVSPMGGPRGQGDGSSPPGSPSHRHGSPSHRHESPSRQRGSPPPPRQDPLVPPRKLDGVKLKESIASLLGKRPADDDGDNEKKRERGPGAEERERGGKRPGAEERGGKRPRPKVTSARTLQLEALRATTPATRSATPSAFFDSDASIDAGAHGQQPDYDGFSLEEFEPGLLPRQEHDLTIRYDLTEQIEERLKLEELLKKDSGVKKKVKGAGSSSKVKGAGSAANLKTRGKGESRAPGF</sequence>
<dbReference type="GO" id="GO:0006270">
    <property type="term" value="P:DNA replication initiation"/>
    <property type="evidence" value="ECO:0007669"/>
    <property type="project" value="TreeGrafter"/>
</dbReference>
<reference evidence="4 5" key="1">
    <citation type="journal article" date="2019" name="Nat. Ecol. Evol.">
        <title>Megaphylogeny resolves global patterns of mushroom evolution.</title>
        <authorList>
            <person name="Varga T."/>
            <person name="Krizsan K."/>
            <person name="Foldi C."/>
            <person name="Dima B."/>
            <person name="Sanchez-Garcia M."/>
            <person name="Sanchez-Ramirez S."/>
            <person name="Szollosi G.J."/>
            <person name="Szarkandi J.G."/>
            <person name="Papp V."/>
            <person name="Albert L."/>
            <person name="Andreopoulos W."/>
            <person name="Angelini C."/>
            <person name="Antonin V."/>
            <person name="Barry K.W."/>
            <person name="Bougher N.L."/>
            <person name="Buchanan P."/>
            <person name="Buyck B."/>
            <person name="Bense V."/>
            <person name="Catcheside P."/>
            <person name="Chovatia M."/>
            <person name="Cooper J."/>
            <person name="Damon W."/>
            <person name="Desjardin D."/>
            <person name="Finy P."/>
            <person name="Geml J."/>
            <person name="Haridas S."/>
            <person name="Hughes K."/>
            <person name="Justo A."/>
            <person name="Karasinski D."/>
            <person name="Kautmanova I."/>
            <person name="Kiss B."/>
            <person name="Kocsube S."/>
            <person name="Kotiranta H."/>
            <person name="LaButti K.M."/>
            <person name="Lechner B.E."/>
            <person name="Liimatainen K."/>
            <person name="Lipzen A."/>
            <person name="Lukacs Z."/>
            <person name="Mihaltcheva S."/>
            <person name="Morgado L.N."/>
            <person name="Niskanen T."/>
            <person name="Noordeloos M.E."/>
            <person name="Ohm R.A."/>
            <person name="Ortiz-Santana B."/>
            <person name="Ovrebo C."/>
            <person name="Racz N."/>
            <person name="Riley R."/>
            <person name="Savchenko A."/>
            <person name="Shiryaev A."/>
            <person name="Soop K."/>
            <person name="Spirin V."/>
            <person name="Szebenyi C."/>
            <person name="Tomsovsky M."/>
            <person name="Tulloss R.E."/>
            <person name="Uehling J."/>
            <person name="Grigoriev I.V."/>
            <person name="Vagvolgyi C."/>
            <person name="Papp T."/>
            <person name="Martin F.M."/>
            <person name="Miettinen O."/>
            <person name="Hibbett D.S."/>
            <person name="Nagy L.G."/>
        </authorList>
    </citation>
    <scope>NUCLEOTIDE SEQUENCE [LARGE SCALE GENOMIC DNA]</scope>
    <source>
        <strain evidence="4 5">CBS 309.79</strain>
    </source>
</reference>
<feature type="region of interest" description="Disordered" evidence="2">
    <location>
        <begin position="1181"/>
        <end position="1217"/>
    </location>
</feature>
<feature type="region of interest" description="Disordered" evidence="2">
    <location>
        <begin position="1"/>
        <end position="20"/>
    </location>
</feature>
<feature type="compositionally biased region" description="Low complexity" evidence="2">
    <location>
        <begin position="1188"/>
        <end position="1202"/>
    </location>
</feature>
<evidence type="ECO:0000256" key="1">
    <source>
        <dbReference type="ARBA" id="ARBA00022737"/>
    </source>
</evidence>
<evidence type="ECO:0000259" key="3">
    <source>
        <dbReference type="PROSITE" id="PS50172"/>
    </source>
</evidence>
<feature type="compositionally biased region" description="Pro residues" evidence="2">
    <location>
        <begin position="742"/>
        <end position="753"/>
    </location>
</feature>
<feature type="compositionally biased region" description="Basic and acidic residues" evidence="2">
    <location>
        <begin position="1050"/>
        <end position="1085"/>
    </location>
</feature>
<feature type="region of interest" description="Disordered" evidence="2">
    <location>
        <begin position="905"/>
        <end position="1142"/>
    </location>
</feature>
<feature type="compositionally biased region" description="Basic and acidic residues" evidence="2">
    <location>
        <begin position="761"/>
        <end position="772"/>
    </location>
</feature>
<feature type="region of interest" description="Disordered" evidence="2">
    <location>
        <begin position="356"/>
        <end position="375"/>
    </location>
</feature>
<protein>
    <recommendedName>
        <fullName evidence="3">BRCT domain-containing protein</fullName>
    </recommendedName>
</protein>
<feature type="compositionally biased region" description="Low complexity" evidence="2">
    <location>
        <begin position="1104"/>
        <end position="1117"/>
    </location>
</feature>
<feature type="domain" description="BRCT" evidence="3">
    <location>
        <begin position="158"/>
        <end position="281"/>
    </location>
</feature>
<dbReference type="OrthoDB" id="251770at2759"/>
<feature type="compositionally biased region" description="Basic and acidic residues" evidence="2">
    <location>
        <begin position="485"/>
        <end position="497"/>
    </location>
</feature>
<keyword evidence="1" id="KW-0677">Repeat</keyword>
<feature type="region of interest" description="Disordered" evidence="2">
    <location>
        <begin position="279"/>
        <end position="339"/>
    </location>
</feature>
<dbReference type="Pfam" id="PF12738">
    <property type="entry name" value="PTCB-BRCT"/>
    <property type="match status" value="2"/>
</dbReference>
<dbReference type="SMART" id="SM00292">
    <property type="entry name" value="BRCT"/>
    <property type="match status" value="3"/>
</dbReference>
<evidence type="ECO:0000313" key="4">
    <source>
        <dbReference type="EMBL" id="TFK98305.1"/>
    </source>
</evidence>
<dbReference type="Proteomes" id="UP000305067">
    <property type="component" value="Unassembled WGS sequence"/>
</dbReference>
<dbReference type="PROSITE" id="PS50172">
    <property type="entry name" value="BRCT"/>
    <property type="match status" value="4"/>
</dbReference>
<feature type="compositionally biased region" description="Basic and acidic residues" evidence="2">
    <location>
        <begin position="279"/>
        <end position="290"/>
    </location>
</feature>
<name>A0A5C3Q8B5_9AGAR</name>
<dbReference type="InterPro" id="IPR001357">
    <property type="entry name" value="BRCT_dom"/>
</dbReference>
<evidence type="ECO:0000313" key="5">
    <source>
        <dbReference type="Proteomes" id="UP000305067"/>
    </source>
</evidence>
<gene>
    <name evidence="4" type="ORF">BDV98DRAFT_208822</name>
</gene>
<evidence type="ECO:0000256" key="2">
    <source>
        <dbReference type="SAM" id="MobiDB-lite"/>
    </source>
</evidence>
<feature type="domain" description="BRCT" evidence="3">
    <location>
        <begin position="654"/>
        <end position="719"/>
    </location>
</feature>
<dbReference type="AlphaFoldDB" id="A0A5C3Q8B5"/>
<feature type="compositionally biased region" description="Low complexity" evidence="2">
    <location>
        <begin position="498"/>
        <end position="507"/>
    </location>
</feature>
<feature type="region of interest" description="Disordered" evidence="2">
    <location>
        <begin position="819"/>
        <end position="892"/>
    </location>
</feature>
<dbReference type="Gene3D" id="3.40.50.10190">
    <property type="entry name" value="BRCT domain"/>
    <property type="match status" value="4"/>
</dbReference>
<feature type="compositionally biased region" description="Acidic residues" evidence="2">
    <location>
        <begin position="923"/>
        <end position="935"/>
    </location>
</feature>
<feature type="compositionally biased region" description="Pro residues" evidence="2">
    <location>
        <begin position="1019"/>
        <end position="1030"/>
    </location>
</feature>
<dbReference type="SUPFAM" id="SSF52113">
    <property type="entry name" value="BRCT domain"/>
    <property type="match status" value="3"/>
</dbReference>
<feature type="compositionally biased region" description="Basic residues" evidence="2">
    <location>
        <begin position="1"/>
        <end position="13"/>
    </location>
</feature>
<proteinExistence type="predicted"/>
<dbReference type="PANTHER" id="PTHR13561:SF20">
    <property type="entry name" value="DNA TOPOISOMERASE 2-BINDING PROTEIN 1"/>
    <property type="match status" value="1"/>
</dbReference>
<accession>A0A5C3Q8B5</accession>
<feature type="domain" description="BRCT" evidence="3">
    <location>
        <begin position="67"/>
        <end position="136"/>
    </location>
</feature>
<dbReference type="GO" id="GO:0033314">
    <property type="term" value="P:mitotic DNA replication checkpoint signaling"/>
    <property type="evidence" value="ECO:0007669"/>
    <property type="project" value="TreeGrafter"/>
</dbReference>
<dbReference type="EMBL" id="ML178840">
    <property type="protein sequence ID" value="TFK98305.1"/>
    <property type="molecule type" value="Genomic_DNA"/>
</dbReference>
<feature type="region of interest" description="Disordered" evidence="2">
    <location>
        <begin position="471"/>
        <end position="533"/>
    </location>
</feature>
<feature type="compositionally biased region" description="Basic and acidic residues" evidence="2">
    <location>
        <begin position="1208"/>
        <end position="1217"/>
    </location>
</feature>
<dbReference type="GO" id="GO:0007095">
    <property type="term" value="P:mitotic G2 DNA damage checkpoint signaling"/>
    <property type="evidence" value="ECO:0007669"/>
    <property type="project" value="TreeGrafter"/>
</dbReference>
<feature type="compositionally biased region" description="Low complexity" evidence="2">
    <location>
        <begin position="972"/>
        <end position="984"/>
    </location>
</feature>
<feature type="domain" description="BRCT" evidence="3">
    <location>
        <begin position="533"/>
        <end position="623"/>
    </location>
</feature>
<dbReference type="PANTHER" id="PTHR13561">
    <property type="entry name" value="DNA REPLICATION REGULATOR DPB11-RELATED"/>
    <property type="match status" value="1"/>
</dbReference>
<dbReference type="InterPro" id="IPR036420">
    <property type="entry name" value="BRCT_dom_sf"/>
</dbReference>